<feature type="non-terminal residue" evidence="1">
    <location>
        <position position="84"/>
    </location>
</feature>
<proteinExistence type="predicted"/>
<name>A0A227IYN9_VIBPH</name>
<gene>
    <name evidence="1" type="ORF">CA163_36315</name>
</gene>
<protein>
    <recommendedName>
        <fullName evidence="3">DUF1566 domain-containing protein</fullName>
    </recommendedName>
</protein>
<feature type="non-terminal residue" evidence="1">
    <location>
        <position position="1"/>
    </location>
</feature>
<reference evidence="1 2" key="1">
    <citation type="journal article" date="2017" name="Appl. Environ. Microbiol.">
        <title>Parallel evolution of two clades of a major Atlantic endemic Vibrio parahaemolyticus pathogen lineage by independent acquisition of related pathogenicity islands.</title>
        <authorList>
            <person name="Xu F."/>
            <person name="Gonzalez-Escalona N."/>
            <person name="Drees K.P."/>
            <person name="Sebra R.P."/>
            <person name="Cooper V.S."/>
            <person name="Jones S.H."/>
            <person name="Whistler C.A."/>
        </authorList>
    </citation>
    <scope>NUCLEOTIDE SEQUENCE [LARGE SCALE GENOMIC DNA]</scope>
    <source>
        <strain evidence="1 2">MAVP-3</strain>
    </source>
</reference>
<accession>A0A227IYN9</accession>
<evidence type="ECO:0008006" key="3">
    <source>
        <dbReference type="Google" id="ProtNLM"/>
    </source>
</evidence>
<evidence type="ECO:0000313" key="2">
    <source>
        <dbReference type="Proteomes" id="UP000214596"/>
    </source>
</evidence>
<sequence>TSQYANWCHDLSVRNFAGRDNWRRATRNELFSLYRASRGSVWDGTESIYEEDKDGGGFGWPANSEYWSTSLMDLPHHEGVVYDI</sequence>
<organism evidence="1 2">
    <name type="scientific">Vibrio parahaemolyticus</name>
    <dbReference type="NCBI Taxonomy" id="670"/>
    <lineage>
        <taxon>Bacteria</taxon>
        <taxon>Pseudomonadati</taxon>
        <taxon>Pseudomonadota</taxon>
        <taxon>Gammaproteobacteria</taxon>
        <taxon>Vibrionales</taxon>
        <taxon>Vibrionaceae</taxon>
        <taxon>Vibrio</taxon>
    </lineage>
</organism>
<dbReference type="EMBL" id="NIXT01004870">
    <property type="protein sequence ID" value="OXE27973.1"/>
    <property type="molecule type" value="Genomic_DNA"/>
</dbReference>
<evidence type="ECO:0000313" key="1">
    <source>
        <dbReference type="EMBL" id="OXE27973.1"/>
    </source>
</evidence>
<comment type="caution">
    <text evidence="1">The sequence shown here is derived from an EMBL/GenBank/DDBJ whole genome shotgun (WGS) entry which is preliminary data.</text>
</comment>
<dbReference type="AlphaFoldDB" id="A0A227IYN9"/>
<dbReference type="Proteomes" id="UP000214596">
    <property type="component" value="Unassembled WGS sequence"/>
</dbReference>